<reference evidence="1" key="1">
    <citation type="submission" date="2021-01" db="EMBL/GenBank/DDBJ databases">
        <authorList>
            <consortium name="Genoscope - CEA"/>
            <person name="William W."/>
        </authorList>
    </citation>
    <scope>NUCLEOTIDE SEQUENCE</scope>
</reference>
<gene>
    <name evidence="1" type="ORF">PSON_ATCC_30995.1.T3300001</name>
</gene>
<sequence>MKKDQIYLSKFINLGFDKTDYICINYLLTYYFGNIQFEIIMKRGIDQIKLICKINLEFMKLYIIQLLQYSLLNMVIQRSSFKLKNLPLQYQFRYQLLSQCCIVNSVDIQYQEIYEAIQYNLNKKTKFLNISRSCFYGQFKLIINNNFCDIDNNLKKSEKVFPQNYRYLQIRIIKFLSDLIE</sequence>
<evidence type="ECO:0000313" key="1">
    <source>
        <dbReference type="EMBL" id="CAD8130797.1"/>
    </source>
</evidence>
<dbReference type="Proteomes" id="UP000692954">
    <property type="component" value="Unassembled WGS sequence"/>
</dbReference>
<protein>
    <submittedName>
        <fullName evidence="1">Uncharacterized protein</fullName>
    </submittedName>
</protein>
<name>A0A8S1RTZ0_9CILI</name>
<accession>A0A8S1RTZ0</accession>
<evidence type="ECO:0000313" key="2">
    <source>
        <dbReference type="Proteomes" id="UP000692954"/>
    </source>
</evidence>
<keyword evidence="2" id="KW-1185">Reference proteome</keyword>
<dbReference type="AlphaFoldDB" id="A0A8S1RTZ0"/>
<dbReference type="EMBL" id="CAJJDN010000330">
    <property type="protein sequence ID" value="CAD8130797.1"/>
    <property type="molecule type" value="Genomic_DNA"/>
</dbReference>
<organism evidence="1 2">
    <name type="scientific">Paramecium sonneborni</name>
    <dbReference type="NCBI Taxonomy" id="65129"/>
    <lineage>
        <taxon>Eukaryota</taxon>
        <taxon>Sar</taxon>
        <taxon>Alveolata</taxon>
        <taxon>Ciliophora</taxon>
        <taxon>Intramacronucleata</taxon>
        <taxon>Oligohymenophorea</taxon>
        <taxon>Peniculida</taxon>
        <taxon>Parameciidae</taxon>
        <taxon>Paramecium</taxon>
    </lineage>
</organism>
<comment type="caution">
    <text evidence="1">The sequence shown here is derived from an EMBL/GenBank/DDBJ whole genome shotgun (WGS) entry which is preliminary data.</text>
</comment>
<proteinExistence type="predicted"/>